<dbReference type="SUPFAM" id="SSF56300">
    <property type="entry name" value="Metallo-dependent phosphatases"/>
    <property type="match status" value="1"/>
</dbReference>
<dbReference type="GO" id="GO:0000298">
    <property type="term" value="F:endopolyphosphatase activity"/>
    <property type="evidence" value="ECO:0007669"/>
    <property type="project" value="TreeGrafter"/>
</dbReference>
<dbReference type="Gene3D" id="3.60.21.10">
    <property type="match status" value="1"/>
</dbReference>
<dbReference type="GO" id="GO:0016791">
    <property type="term" value="F:phosphatase activity"/>
    <property type="evidence" value="ECO:0007669"/>
    <property type="project" value="TreeGrafter"/>
</dbReference>
<protein>
    <submittedName>
        <fullName evidence="2">Bis(5'-nucleosyl)-tetraphosphatase, symmetrical</fullName>
    </submittedName>
</protein>
<name>A0A6G1S6P0_9ACAR</name>
<dbReference type="GO" id="GO:0006798">
    <property type="term" value="P:polyphosphate catabolic process"/>
    <property type="evidence" value="ECO:0007669"/>
    <property type="project" value="TreeGrafter"/>
</dbReference>
<dbReference type="InterPro" id="IPR029052">
    <property type="entry name" value="Metallo-depent_PP-like"/>
</dbReference>
<dbReference type="EMBL" id="GGYP01001277">
    <property type="protein sequence ID" value="MDE46048.1"/>
    <property type="molecule type" value="Transcribed_RNA"/>
</dbReference>
<accession>A0A6G1S6P0</accession>
<evidence type="ECO:0000313" key="2">
    <source>
        <dbReference type="EMBL" id="MDE46048.1"/>
    </source>
</evidence>
<sequence length="288" mass="32527">MSPFTSCLPKCSDRCSCSTLSAKHPMAKGENFITLSDEYIARFDEIVVVGDIHGCYDEFKELLNRVHSETPSKKPNKCLKILVGDLVNKGPDSKKVLKLCIEKYPDSILAVRGNHDAIVSALYKQHKTGEKQLEPKNKWIEKMKDRYITYLDLMPYSIKIPSLNCIIVHAGIDPSLEDPAVTTPLYTMTTMRNIVVLKDAKTGNTSYLCTKNEKEGAPWALFWPGPEHVYFGHDARRRLQDDHEFATGLDTGCVYGDRLSYKYIKGPRKGEICSIKAKKVYEAPKEDS</sequence>
<organism evidence="2">
    <name type="scientific">Aceria tosichella</name>
    <name type="common">wheat curl mite</name>
    <dbReference type="NCBI Taxonomy" id="561515"/>
    <lineage>
        <taxon>Eukaryota</taxon>
        <taxon>Metazoa</taxon>
        <taxon>Ecdysozoa</taxon>
        <taxon>Arthropoda</taxon>
        <taxon>Chelicerata</taxon>
        <taxon>Arachnida</taxon>
        <taxon>Acari</taxon>
        <taxon>Acariformes</taxon>
        <taxon>Trombidiformes</taxon>
        <taxon>Prostigmata</taxon>
        <taxon>Eupodina</taxon>
        <taxon>Eriophyoidea</taxon>
        <taxon>Eriophyidae</taxon>
        <taxon>Eriophyinae</taxon>
        <taxon>Aceriini</taxon>
        <taxon>Aceria</taxon>
    </lineage>
</organism>
<gene>
    <name evidence="2" type="primary">apaH</name>
    <name evidence="2" type="ORF">g.12786</name>
</gene>
<dbReference type="Pfam" id="PF00149">
    <property type="entry name" value="Metallophos"/>
    <property type="match status" value="1"/>
</dbReference>
<dbReference type="InterPro" id="IPR004843">
    <property type="entry name" value="Calcineurin-like_PHP"/>
</dbReference>
<dbReference type="PANTHER" id="PTHR42850:SF4">
    <property type="entry name" value="ZINC-DEPENDENT ENDOPOLYPHOSPHATASE"/>
    <property type="match status" value="1"/>
</dbReference>
<proteinExistence type="predicted"/>
<dbReference type="InterPro" id="IPR050126">
    <property type="entry name" value="Ap4A_hydrolase"/>
</dbReference>
<feature type="domain" description="Calcineurin-like phosphoesterase" evidence="1">
    <location>
        <begin position="46"/>
        <end position="243"/>
    </location>
</feature>
<dbReference type="PANTHER" id="PTHR42850">
    <property type="entry name" value="METALLOPHOSPHOESTERASE"/>
    <property type="match status" value="1"/>
</dbReference>
<evidence type="ECO:0000259" key="1">
    <source>
        <dbReference type="Pfam" id="PF00149"/>
    </source>
</evidence>
<dbReference type="AlphaFoldDB" id="A0A6G1S6P0"/>
<dbReference type="CDD" id="cd00144">
    <property type="entry name" value="MPP_PPP_family"/>
    <property type="match status" value="1"/>
</dbReference>
<dbReference type="GO" id="GO:0005737">
    <property type="term" value="C:cytoplasm"/>
    <property type="evidence" value="ECO:0007669"/>
    <property type="project" value="TreeGrafter"/>
</dbReference>
<reference evidence="2" key="1">
    <citation type="submission" date="2018-10" db="EMBL/GenBank/DDBJ databases">
        <title>Transcriptome assembly of Aceria tosichella (Wheat curl mite) Type 2.</title>
        <authorList>
            <person name="Scully E.D."/>
            <person name="Geib S.M."/>
            <person name="Palmer N.A."/>
            <person name="Gupta A.K."/>
            <person name="Sarath G."/>
            <person name="Tatineni S."/>
        </authorList>
    </citation>
    <scope>NUCLEOTIDE SEQUENCE</scope>
    <source>
        <strain evidence="2">LincolnNE</strain>
    </source>
</reference>